<gene>
    <name evidence="2" type="ORF">HZH68_003844</name>
</gene>
<organism evidence="2 3">
    <name type="scientific">Vespula germanica</name>
    <name type="common">German yellow jacket</name>
    <name type="synonym">Paravespula germanica</name>
    <dbReference type="NCBI Taxonomy" id="30212"/>
    <lineage>
        <taxon>Eukaryota</taxon>
        <taxon>Metazoa</taxon>
        <taxon>Ecdysozoa</taxon>
        <taxon>Arthropoda</taxon>
        <taxon>Hexapoda</taxon>
        <taxon>Insecta</taxon>
        <taxon>Pterygota</taxon>
        <taxon>Neoptera</taxon>
        <taxon>Endopterygota</taxon>
        <taxon>Hymenoptera</taxon>
        <taxon>Apocrita</taxon>
        <taxon>Aculeata</taxon>
        <taxon>Vespoidea</taxon>
        <taxon>Vespidae</taxon>
        <taxon>Vespinae</taxon>
        <taxon>Vespula</taxon>
    </lineage>
</organism>
<feature type="compositionally biased region" description="Gly residues" evidence="1">
    <location>
        <begin position="28"/>
        <end position="56"/>
    </location>
</feature>
<dbReference type="Proteomes" id="UP000617340">
    <property type="component" value="Unassembled WGS sequence"/>
</dbReference>
<reference evidence="2" key="1">
    <citation type="journal article" date="2020" name="G3 (Bethesda)">
        <title>High-Quality Assemblies for Three Invasive Social Wasps from the &lt;i&gt;Vespula&lt;/i&gt; Genus.</title>
        <authorList>
            <person name="Harrop T.W.R."/>
            <person name="Guhlin J."/>
            <person name="McLaughlin G.M."/>
            <person name="Permina E."/>
            <person name="Stockwell P."/>
            <person name="Gilligan J."/>
            <person name="Le Lec M.F."/>
            <person name="Gruber M.A.M."/>
            <person name="Quinn O."/>
            <person name="Lovegrove M."/>
            <person name="Duncan E.J."/>
            <person name="Remnant E.J."/>
            <person name="Van Eeckhoven J."/>
            <person name="Graham B."/>
            <person name="Knapp R.A."/>
            <person name="Langford K.W."/>
            <person name="Kronenberg Z."/>
            <person name="Press M.O."/>
            <person name="Eacker S.M."/>
            <person name="Wilson-Rankin E.E."/>
            <person name="Purcell J."/>
            <person name="Lester P.J."/>
            <person name="Dearden P.K."/>
        </authorList>
    </citation>
    <scope>NUCLEOTIDE SEQUENCE</scope>
    <source>
        <strain evidence="2">Linc-1</strain>
    </source>
</reference>
<proteinExistence type="predicted"/>
<accession>A0A834KMK6</accession>
<comment type="caution">
    <text evidence="2">The sequence shown here is derived from an EMBL/GenBank/DDBJ whole genome shotgun (WGS) entry which is preliminary data.</text>
</comment>
<evidence type="ECO:0000256" key="1">
    <source>
        <dbReference type="SAM" id="MobiDB-lite"/>
    </source>
</evidence>
<name>A0A834KMK6_VESGE</name>
<protein>
    <submittedName>
        <fullName evidence="2">Uncharacterized protein</fullName>
    </submittedName>
</protein>
<evidence type="ECO:0000313" key="3">
    <source>
        <dbReference type="Proteomes" id="UP000617340"/>
    </source>
</evidence>
<dbReference type="AlphaFoldDB" id="A0A834KMK6"/>
<keyword evidence="3" id="KW-1185">Reference proteome</keyword>
<feature type="region of interest" description="Disordered" evidence="1">
    <location>
        <begin position="23"/>
        <end position="59"/>
    </location>
</feature>
<dbReference type="EMBL" id="JACSDZ010000003">
    <property type="protein sequence ID" value="KAF7409463.1"/>
    <property type="molecule type" value="Genomic_DNA"/>
</dbReference>
<sequence length="67" mass="6416">MEILFAEKYCGIVGGGGLRVDRGRVRGVRGGSRGGGGGGERRGGGGGGGGGRGGGSARRSIAICTPI</sequence>
<evidence type="ECO:0000313" key="2">
    <source>
        <dbReference type="EMBL" id="KAF7409463.1"/>
    </source>
</evidence>